<keyword evidence="4" id="KW-0808">Transferase</keyword>
<feature type="transmembrane region" description="Helical" evidence="9">
    <location>
        <begin position="111"/>
        <end position="131"/>
    </location>
</feature>
<feature type="domain" description="Histidine kinase/HSP90-like ATPase" evidence="10">
    <location>
        <begin position="565"/>
        <end position="653"/>
    </location>
</feature>
<evidence type="ECO:0000259" key="10">
    <source>
        <dbReference type="SMART" id="SM00387"/>
    </source>
</evidence>
<feature type="transmembrane region" description="Helical" evidence="9">
    <location>
        <begin position="214"/>
        <end position="234"/>
    </location>
</feature>
<dbReference type="InterPro" id="IPR036890">
    <property type="entry name" value="HATPase_C_sf"/>
</dbReference>
<dbReference type="Pfam" id="PF02518">
    <property type="entry name" value="HATPase_c"/>
    <property type="match status" value="1"/>
</dbReference>
<keyword evidence="8" id="KW-0902">Two-component regulatory system</keyword>
<dbReference type="GO" id="GO:0046983">
    <property type="term" value="F:protein dimerization activity"/>
    <property type="evidence" value="ECO:0007669"/>
    <property type="project" value="InterPro"/>
</dbReference>
<dbReference type="InterPro" id="IPR050482">
    <property type="entry name" value="Sensor_HK_TwoCompSys"/>
</dbReference>
<gene>
    <name evidence="11" type="ORF">EV378_6622</name>
</gene>
<keyword evidence="3" id="KW-0597">Phosphoprotein</keyword>
<dbReference type="Gene3D" id="3.30.565.10">
    <property type="entry name" value="Histidine kinase-like ATPase, C-terminal domain"/>
    <property type="match status" value="1"/>
</dbReference>
<dbReference type="InterPro" id="IPR029016">
    <property type="entry name" value="GAF-like_dom_sf"/>
</dbReference>
<evidence type="ECO:0000256" key="3">
    <source>
        <dbReference type="ARBA" id="ARBA00022553"/>
    </source>
</evidence>
<dbReference type="PANTHER" id="PTHR24421:SF10">
    <property type="entry name" value="NITRATE_NITRITE SENSOR PROTEIN NARQ"/>
    <property type="match status" value="1"/>
</dbReference>
<reference evidence="11 12" key="1">
    <citation type="submission" date="2019-03" db="EMBL/GenBank/DDBJ databases">
        <title>Sequencing the genomes of 1000 actinobacteria strains.</title>
        <authorList>
            <person name="Klenk H.-P."/>
        </authorList>
    </citation>
    <scope>NUCLEOTIDE SEQUENCE [LARGE SCALE GENOMIC DNA]</scope>
    <source>
        <strain evidence="11 12">DSM 44969</strain>
    </source>
</reference>
<feature type="transmembrane region" description="Helical" evidence="9">
    <location>
        <begin position="71"/>
        <end position="91"/>
    </location>
</feature>
<sequence>MSSPSRIGTTVAFALSALVVLELGTGVSAAIAAGWTLSEAIDAFVVTNAAIGLSCGVAGVLIAWQRPRNPVGWLLLAAAVSQSGTVAGAPPLDLAVQHGASEPMLRTLATLSGYAWPWSIATFLPLALLLFPDGGLTGRFRRSAAALAVLNGPLFAVHVAGDGVAGDPVQPWLVIPAITTVGTAVEILNLLVYVLAVIGLVVRYRRGDEQRRRQLLWLVLALVLVVVVIVPWGLFDAGPILQLLAIALVPASIAVAVLRHQLLDIRLVLSRTVLYVVLTALVAATYLGLVTLANRVLAGSLPGNAVLAALVVAIAFHPVRVRLQRLVDRALYGDRSDPVRALSGMGERLRAGDPGDGIGPVLAAVCDALRLPSAAVVRDGIERARHGSPDGAVESVPLVYRGEEVGALVVGVRSGQRALDRTDRAALDVLAAPLAVAVRATELSASLQRSRERIVAAREEERRRLRRDLHDGLGPVLTGISFQADAAGNLLASDPARAAELLTALRAAATEAIQDVRRLVHDLRPPALDELGLVGALRQHADQLGAGAPAVDVLAPDELPPLPAAAEVAAYRIGAEALTNAVRHAGAGHVTLTIAVGDELELDVRDDGGSEGGWTPGVGLTSMTERAAELGGSVRLTAGSDGGRVVARLPLGSVVPADAVAEVTRTRETVA</sequence>
<dbReference type="Gene3D" id="3.30.450.40">
    <property type="match status" value="1"/>
</dbReference>
<dbReference type="GO" id="GO:0005524">
    <property type="term" value="F:ATP binding"/>
    <property type="evidence" value="ECO:0007669"/>
    <property type="project" value="UniProtKB-KW"/>
</dbReference>
<feature type="transmembrane region" description="Helical" evidence="9">
    <location>
        <begin position="240"/>
        <end position="260"/>
    </location>
</feature>
<dbReference type="Gene3D" id="1.20.5.1930">
    <property type="match status" value="1"/>
</dbReference>
<dbReference type="SUPFAM" id="SSF55781">
    <property type="entry name" value="GAF domain-like"/>
    <property type="match status" value="1"/>
</dbReference>
<feature type="transmembrane region" description="Helical" evidence="9">
    <location>
        <begin position="143"/>
        <end position="161"/>
    </location>
</feature>
<dbReference type="PANTHER" id="PTHR24421">
    <property type="entry name" value="NITRATE/NITRITE SENSOR PROTEIN NARX-RELATED"/>
    <property type="match status" value="1"/>
</dbReference>
<dbReference type="RefSeq" id="WP_132431600.1">
    <property type="nucleotide sequence ID" value="NZ_SMFZ01000002.1"/>
</dbReference>
<evidence type="ECO:0000256" key="9">
    <source>
        <dbReference type="SAM" id="Phobius"/>
    </source>
</evidence>
<feature type="transmembrane region" description="Helical" evidence="9">
    <location>
        <begin position="45"/>
        <end position="64"/>
    </location>
</feature>
<evidence type="ECO:0000313" key="12">
    <source>
        <dbReference type="Proteomes" id="UP000295560"/>
    </source>
</evidence>
<feature type="transmembrane region" description="Helical" evidence="9">
    <location>
        <begin position="296"/>
        <end position="316"/>
    </location>
</feature>
<evidence type="ECO:0000256" key="1">
    <source>
        <dbReference type="ARBA" id="ARBA00000085"/>
    </source>
</evidence>
<keyword evidence="9" id="KW-0472">Membrane</keyword>
<dbReference type="EMBL" id="SMFZ01000002">
    <property type="protein sequence ID" value="TCK22614.1"/>
    <property type="molecule type" value="Genomic_DNA"/>
</dbReference>
<evidence type="ECO:0000256" key="7">
    <source>
        <dbReference type="ARBA" id="ARBA00022840"/>
    </source>
</evidence>
<dbReference type="SMART" id="SM00387">
    <property type="entry name" value="HATPase_c"/>
    <property type="match status" value="1"/>
</dbReference>
<evidence type="ECO:0000256" key="2">
    <source>
        <dbReference type="ARBA" id="ARBA00012438"/>
    </source>
</evidence>
<dbReference type="Proteomes" id="UP000295560">
    <property type="component" value="Unassembled WGS sequence"/>
</dbReference>
<dbReference type="InterPro" id="IPR011712">
    <property type="entry name" value="Sig_transdc_His_kin_sub3_dim/P"/>
</dbReference>
<evidence type="ECO:0000313" key="11">
    <source>
        <dbReference type="EMBL" id="TCK22614.1"/>
    </source>
</evidence>
<comment type="caution">
    <text evidence="11">The sequence shown here is derived from an EMBL/GenBank/DDBJ whole genome shotgun (WGS) entry which is preliminary data.</text>
</comment>
<dbReference type="CDD" id="cd16917">
    <property type="entry name" value="HATPase_UhpB-NarQ-NarX-like"/>
    <property type="match status" value="1"/>
</dbReference>
<evidence type="ECO:0000256" key="6">
    <source>
        <dbReference type="ARBA" id="ARBA00022777"/>
    </source>
</evidence>
<proteinExistence type="predicted"/>
<keyword evidence="7" id="KW-0067">ATP-binding</keyword>
<name>A0A4R1HJR6_PSEEN</name>
<keyword evidence="6 11" id="KW-0418">Kinase</keyword>
<dbReference type="Pfam" id="PF07730">
    <property type="entry name" value="HisKA_3"/>
    <property type="match status" value="1"/>
</dbReference>
<feature type="transmembrane region" description="Helical" evidence="9">
    <location>
        <begin position="272"/>
        <end position="290"/>
    </location>
</feature>
<protein>
    <recommendedName>
        <fullName evidence="2">histidine kinase</fullName>
        <ecNumber evidence="2">2.7.13.3</ecNumber>
    </recommendedName>
</protein>
<dbReference type="GO" id="GO:0016020">
    <property type="term" value="C:membrane"/>
    <property type="evidence" value="ECO:0007669"/>
    <property type="project" value="InterPro"/>
</dbReference>
<dbReference type="SUPFAM" id="SSF55874">
    <property type="entry name" value="ATPase domain of HSP90 chaperone/DNA topoisomerase II/histidine kinase"/>
    <property type="match status" value="1"/>
</dbReference>
<evidence type="ECO:0000256" key="8">
    <source>
        <dbReference type="ARBA" id="ARBA00023012"/>
    </source>
</evidence>
<accession>A0A4R1HJR6</accession>
<feature type="transmembrane region" description="Helical" evidence="9">
    <location>
        <begin position="173"/>
        <end position="202"/>
    </location>
</feature>
<evidence type="ECO:0000256" key="5">
    <source>
        <dbReference type="ARBA" id="ARBA00022741"/>
    </source>
</evidence>
<keyword evidence="5" id="KW-0547">Nucleotide-binding</keyword>
<dbReference type="InterPro" id="IPR003594">
    <property type="entry name" value="HATPase_dom"/>
</dbReference>
<keyword evidence="9" id="KW-0812">Transmembrane</keyword>
<dbReference type="EC" id="2.7.13.3" evidence="2"/>
<organism evidence="11 12">
    <name type="scientific">Pseudonocardia endophytica</name>
    <dbReference type="NCBI Taxonomy" id="401976"/>
    <lineage>
        <taxon>Bacteria</taxon>
        <taxon>Bacillati</taxon>
        <taxon>Actinomycetota</taxon>
        <taxon>Actinomycetes</taxon>
        <taxon>Pseudonocardiales</taxon>
        <taxon>Pseudonocardiaceae</taxon>
        <taxon>Pseudonocardia</taxon>
    </lineage>
</organism>
<keyword evidence="12" id="KW-1185">Reference proteome</keyword>
<dbReference type="AlphaFoldDB" id="A0A4R1HJR6"/>
<dbReference type="GO" id="GO:0000155">
    <property type="term" value="F:phosphorelay sensor kinase activity"/>
    <property type="evidence" value="ECO:0007669"/>
    <property type="project" value="InterPro"/>
</dbReference>
<evidence type="ECO:0000256" key="4">
    <source>
        <dbReference type="ARBA" id="ARBA00022679"/>
    </source>
</evidence>
<keyword evidence="9" id="KW-1133">Transmembrane helix</keyword>
<comment type="catalytic activity">
    <reaction evidence="1">
        <text>ATP + protein L-histidine = ADP + protein N-phospho-L-histidine.</text>
        <dbReference type="EC" id="2.7.13.3"/>
    </reaction>
</comment>
<dbReference type="OrthoDB" id="3426700at2"/>